<organism evidence="4 5">
    <name type="scientific">Streptococcus pseudopneumoniae</name>
    <dbReference type="NCBI Taxonomy" id="257758"/>
    <lineage>
        <taxon>Bacteria</taxon>
        <taxon>Bacillati</taxon>
        <taxon>Bacillota</taxon>
        <taxon>Bacilli</taxon>
        <taxon>Lactobacillales</taxon>
        <taxon>Streptococcaceae</taxon>
        <taxon>Streptococcus</taxon>
    </lineage>
</organism>
<evidence type="ECO:0000313" key="4">
    <source>
        <dbReference type="EMBL" id="RJP80976.1"/>
    </source>
</evidence>
<dbReference type="PANTHER" id="PTHR12215">
    <property type="entry name" value="PHOSPHOPANTETHEINE TRANSFERASE"/>
    <property type="match status" value="1"/>
</dbReference>
<evidence type="ECO:0000256" key="2">
    <source>
        <dbReference type="ARBA" id="ARBA00022679"/>
    </source>
</evidence>
<evidence type="ECO:0000256" key="1">
    <source>
        <dbReference type="ARBA" id="ARBA00010990"/>
    </source>
</evidence>
<comment type="caution">
    <text evidence="4">The sequence shown here is derived from an EMBL/GenBank/DDBJ whole genome shotgun (WGS) entry which is preliminary data.</text>
</comment>
<dbReference type="GO" id="GO:0008897">
    <property type="term" value="F:holo-[acyl-carrier-protein] synthase activity"/>
    <property type="evidence" value="ECO:0007669"/>
    <property type="project" value="InterPro"/>
</dbReference>
<dbReference type="SUPFAM" id="SSF56214">
    <property type="entry name" value="4'-phosphopantetheinyl transferase"/>
    <property type="match status" value="2"/>
</dbReference>
<protein>
    <recommendedName>
        <fullName evidence="3">4'-phosphopantetheinyl transferase domain-containing protein</fullName>
    </recommendedName>
</protein>
<feature type="domain" description="4'-phosphopantetheinyl transferase" evidence="3">
    <location>
        <begin position="96"/>
        <end position="179"/>
    </location>
</feature>
<evidence type="ECO:0000313" key="5">
    <source>
        <dbReference type="Proteomes" id="UP000266144"/>
    </source>
</evidence>
<dbReference type="GO" id="GO:0005829">
    <property type="term" value="C:cytosol"/>
    <property type="evidence" value="ECO:0007669"/>
    <property type="project" value="TreeGrafter"/>
</dbReference>
<dbReference type="RefSeq" id="WP_119943050.1">
    <property type="nucleotide sequence ID" value="NZ_PTQV01000046.1"/>
</dbReference>
<evidence type="ECO:0000259" key="3">
    <source>
        <dbReference type="Pfam" id="PF01648"/>
    </source>
</evidence>
<dbReference type="GO" id="GO:0000287">
    <property type="term" value="F:magnesium ion binding"/>
    <property type="evidence" value="ECO:0007669"/>
    <property type="project" value="InterPro"/>
</dbReference>
<dbReference type="Proteomes" id="UP000266144">
    <property type="component" value="Unassembled WGS sequence"/>
</dbReference>
<name>A0A3A4RYV2_9STRE</name>
<dbReference type="PANTHER" id="PTHR12215:SF10">
    <property type="entry name" value="L-AMINOADIPATE-SEMIALDEHYDE DEHYDROGENASE-PHOSPHOPANTETHEINYL TRANSFERASE"/>
    <property type="match status" value="1"/>
</dbReference>
<comment type="similarity">
    <text evidence="1">Belongs to the P-Pant transferase superfamily. Gsp/Sfp/HetI/AcpT family.</text>
</comment>
<proteinExistence type="inferred from homology"/>
<dbReference type="Pfam" id="PF01648">
    <property type="entry name" value="ACPS"/>
    <property type="match status" value="1"/>
</dbReference>
<dbReference type="EMBL" id="PTQV01000046">
    <property type="protein sequence ID" value="RJP80976.1"/>
    <property type="molecule type" value="Genomic_DNA"/>
</dbReference>
<dbReference type="InterPro" id="IPR037143">
    <property type="entry name" value="4-PPantetheinyl_Trfase_dom_sf"/>
</dbReference>
<dbReference type="GO" id="GO:0019878">
    <property type="term" value="P:lysine biosynthetic process via aminoadipic acid"/>
    <property type="evidence" value="ECO:0007669"/>
    <property type="project" value="TreeGrafter"/>
</dbReference>
<reference evidence="5" key="1">
    <citation type="submission" date="2018-02" db="EMBL/GenBank/DDBJ databases">
        <authorList>
            <person name="Handem S."/>
        </authorList>
    </citation>
    <scope>NUCLEOTIDE SEQUENCE [LARGE SCALE GENOMIC DNA]</scope>
    <source>
        <strain evidence="5">Spain939</strain>
    </source>
</reference>
<dbReference type="InterPro" id="IPR050559">
    <property type="entry name" value="P-Pant_transferase_sf"/>
</dbReference>
<keyword evidence="2" id="KW-0808">Transferase</keyword>
<dbReference type="Gene3D" id="3.90.470.20">
    <property type="entry name" value="4'-phosphopantetheinyl transferase domain"/>
    <property type="match status" value="1"/>
</dbReference>
<dbReference type="InterPro" id="IPR008278">
    <property type="entry name" value="4-PPantetheinyl_Trfase_dom"/>
</dbReference>
<gene>
    <name evidence="4" type="ORF">C5O68_08115</name>
</gene>
<accession>A0A3A4RYV2</accession>
<dbReference type="AlphaFoldDB" id="A0A3A4RYV2"/>
<sequence>MIKLYLVNLQNVNFKQRSNNFQSGFIPLNILEDEAPITKLTIQKNISKCLINRYANNLNKKIEYNKFGKPYINNGLKFNTSNSEDLIVCAVSNEEIGVDIQYCLPIFEQLDCIFHKKELLKIHSKNPYDNDLFYMIWTAKEAYVKFLGSKIDDSLRLLDFSLLKIGKNQFGNMYIYIFKMDNYFLSIVSEIDKKIEIYNVSQQIIIESVKK</sequence>